<accession>G5QYF3</accession>
<feature type="non-terminal residue" evidence="1">
    <location>
        <position position="36"/>
    </location>
</feature>
<dbReference type="EMBL" id="AFCU01000601">
    <property type="protein sequence ID" value="EHC90553.1"/>
    <property type="molecule type" value="Genomic_DNA"/>
</dbReference>
<gene>
    <name evidence="1" type="ORF">LTSESEN_1861</name>
</gene>
<dbReference type="Proteomes" id="UP000005065">
    <property type="component" value="Unassembled WGS sequence"/>
</dbReference>
<name>G5QYF3_SALSE</name>
<comment type="caution">
    <text evidence="1">The sequence shown here is derived from an EMBL/GenBank/DDBJ whole genome shotgun (WGS) entry which is preliminary data.</text>
</comment>
<dbReference type="AlphaFoldDB" id="G5QYF3"/>
<evidence type="ECO:0000313" key="2">
    <source>
        <dbReference type="Proteomes" id="UP000005065"/>
    </source>
</evidence>
<protein>
    <submittedName>
        <fullName evidence="1">Uncharacterized protein</fullName>
    </submittedName>
</protein>
<evidence type="ECO:0000313" key="1">
    <source>
        <dbReference type="EMBL" id="EHC90553.1"/>
    </source>
</evidence>
<proteinExistence type="predicted"/>
<reference evidence="1 2" key="1">
    <citation type="journal article" date="2011" name="BMC Genomics">
        <title>Genome sequencing reveals diversification of virulence factor content and possible host adaptation in distinct subpopulations of Salmonella enterica.</title>
        <authorList>
            <person name="den Bakker H.C."/>
            <person name="Moreno Switt A.I."/>
            <person name="Govoni G."/>
            <person name="Cummings C.A."/>
            <person name="Ranieri M.L."/>
            <person name="Degoricija L."/>
            <person name="Hoelzer K."/>
            <person name="Rodriguez-Rivera L.D."/>
            <person name="Brown S."/>
            <person name="Bolchacova E."/>
            <person name="Furtado M.R."/>
            <person name="Wiedmann M."/>
        </authorList>
    </citation>
    <scope>NUCLEOTIDE SEQUENCE [LARGE SCALE GENOMIC DNA]</scope>
    <source>
        <strain evidence="1 2">A4-543</strain>
    </source>
</reference>
<organism evidence="1 2">
    <name type="scientific">Salmonella enterica subsp. enterica serovar Senftenberg str. A4-543</name>
    <dbReference type="NCBI Taxonomy" id="913082"/>
    <lineage>
        <taxon>Bacteria</taxon>
        <taxon>Pseudomonadati</taxon>
        <taxon>Pseudomonadota</taxon>
        <taxon>Gammaproteobacteria</taxon>
        <taxon>Enterobacterales</taxon>
        <taxon>Enterobacteriaceae</taxon>
        <taxon>Salmonella</taxon>
    </lineage>
</organism>
<sequence>MRYWRGRAIHLHFRAGRGGSNHQRRQCWTRGAIVAG</sequence>